<dbReference type="AlphaFoldDB" id="A0A415N6B4"/>
<sequence length="1116" mass="124622">MGCWNVTSMTIFSNITEIGMNAFSSCYALENVDFSKADKLEKIGGGAFGYCDKLAEIHLEYAKNLKIIDEAAFYNNGIEKVFLPDGVETIGKNALKRKDGQKTYVYGRTGSTAEEYCKNENAELFSDVCVFRDYEGVYLVHPNYWEEYYKTGEGNYQVELEWPVSTDNSGVEWKSSDESIATVDSKGVVTRKKKGTVTITAVRGEFSDSVVVKILKESFSSKDGVWKYRKLTDSTIAICGYMGEGTKKVTIPSEIDGYTVTRLQQFYDANWEDVRILVLPETLEMIDSDVLASFNYSYDIIIPKKNNISYVGENAFGYHDVYGPENFIFRNYVMGFYREDNKLYLDGINGNNATTVQVKHMPSTLDENVEIKWDSTDTDGKMCTVTASSYYENAVEVTRNSDLISGTVTVSATVGEYTDSYDVVFDQKTYTSEKGHTYRVIDENEKKAELVHYSGSYERVNRIPETVDGYTIVKISDNAISSDETSHAWIIPDSVTEISDDMFGGGYKNTDEVLIGSAGSAADRYVKRHSDTKRFCTPDQMILEKGNVSIVKLVGSEWDYSMEQLSILYAPDSVDTTNVEWLSSNDEIASVSTYGAVTAQKQGSAVITAKCGELTADCIVTVSYKAEGFYYTELSDGTLEITGCYDQNESEEIQIPEAINGQKVTVIGENAFPRLSQDVTIPSTVTTIKKNAFEAYNWYHLQITIPESVKTIEENAVLVDDKVYHTVYKFYGLKGSVAEKYAEKYTDIIEFIEDKVVIAGDALYKVENEEYNVQGMLSVGEKSELSVSHLPMNVDKTKDKITWKVSDSKNISIEYSEDSFEDAMTVKVKGLKKTDIPVTLTCTVGTQSVTIPFEIYDNTVYKNGEYIYTENNDGTINITGYTGEDANLSIPDKIEGKTVVSLQGFADNDDIQSVTIPRTVTEIQYYAFKNCVNLANVTFETSSQLKNIGKYAFEASGLKNITIPNSVSEIGAQAFGNCSRLENVTLSKKLKGIEYEVFYKCVSLKSITIPENVTYIAEEAFCESGLTTIIIPKNVESIGYYAFRNSEQLKKVVIKNKAVYIGKAAFMYCAIESLTLEGTDNQITGNRYAFSNNKKLVSSSYRCEMKDYSVHTIAGQ</sequence>
<evidence type="ECO:0000313" key="2">
    <source>
        <dbReference type="EMBL" id="RHL90919.1"/>
    </source>
</evidence>
<dbReference type="Proteomes" id="UP000283325">
    <property type="component" value="Unassembled WGS sequence"/>
</dbReference>
<dbReference type="InterPro" id="IPR008964">
    <property type="entry name" value="Invasin/intimin_cell_adhesion"/>
</dbReference>
<dbReference type="SUPFAM" id="SSF52058">
    <property type="entry name" value="L domain-like"/>
    <property type="match status" value="2"/>
</dbReference>
<dbReference type="InterPro" id="IPR026906">
    <property type="entry name" value="LRR_5"/>
</dbReference>
<proteinExistence type="predicted"/>
<feature type="domain" description="BIG2" evidence="1">
    <location>
        <begin position="544"/>
        <end position="621"/>
    </location>
</feature>
<evidence type="ECO:0000259" key="1">
    <source>
        <dbReference type="SMART" id="SM00635"/>
    </source>
</evidence>
<name>A0A415N6B4_9FIRM</name>
<dbReference type="Gene3D" id="3.80.10.10">
    <property type="entry name" value="Ribonuclease Inhibitor"/>
    <property type="match status" value="5"/>
</dbReference>
<dbReference type="InterPro" id="IPR053139">
    <property type="entry name" value="Surface_bspA-like"/>
</dbReference>
<dbReference type="PANTHER" id="PTHR45661:SF3">
    <property type="entry name" value="IG-LIKE DOMAIN-CONTAINING PROTEIN"/>
    <property type="match status" value="1"/>
</dbReference>
<dbReference type="Gene3D" id="2.60.40.1080">
    <property type="match status" value="2"/>
</dbReference>
<dbReference type="PANTHER" id="PTHR45661">
    <property type="entry name" value="SURFACE ANTIGEN"/>
    <property type="match status" value="1"/>
</dbReference>
<dbReference type="SUPFAM" id="SSF49373">
    <property type="entry name" value="Invasin/intimin cell-adhesion fragments"/>
    <property type="match status" value="2"/>
</dbReference>
<organism evidence="2 3">
    <name type="scientific">Dorea formicigenerans</name>
    <dbReference type="NCBI Taxonomy" id="39486"/>
    <lineage>
        <taxon>Bacteria</taxon>
        <taxon>Bacillati</taxon>
        <taxon>Bacillota</taxon>
        <taxon>Clostridia</taxon>
        <taxon>Lachnospirales</taxon>
        <taxon>Lachnospiraceae</taxon>
        <taxon>Dorea</taxon>
    </lineage>
</organism>
<reference evidence="2 3" key="1">
    <citation type="submission" date="2018-08" db="EMBL/GenBank/DDBJ databases">
        <title>A genome reference for cultivated species of the human gut microbiota.</title>
        <authorList>
            <person name="Zou Y."/>
            <person name="Xue W."/>
            <person name="Luo G."/>
        </authorList>
    </citation>
    <scope>NUCLEOTIDE SEQUENCE [LARGE SCALE GENOMIC DNA]</scope>
    <source>
        <strain evidence="2 3">AF36-1BH</strain>
    </source>
</reference>
<protein>
    <recommendedName>
        <fullName evidence="1">BIG2 domain-containing protein</fullName>
    </recommendedName>
</protein>
<comment type="caution">
    <text evidence="2">The sequence shown here is derived from an EMBL/GenBank/DDBJ whole genome shotgun (WGS) entry which is preliminary data.</text>
</comment>
<feature type="domain" description="BIG2" evidence="1">
    <location>
        <begin position="133"/>
        <end position="213"/>
    </location>
</feature>
<dbReference type="SMART" id="SM00635">
    <property type="entry name" value="BID_2"/>
    <property type="match status" value="2"/>
</dbReference>
<dbReference type="EMBL" id="QRPD01000001">
    <property type="protein sequence ID" value="RHL90919.1"/>
    <property type="molecule type" value="Genomic_DNA"/>
</dbReference>
<dbReference type="InterPro" id="IPR003343">
    <property type="entry name" value="Big_2"/>
</dbReference>
<dbReference type="InterPro" id="IPR032675">
    <property type="entry name" value="LRR_dom_sf"/>
</dbReference>
<dbReference type="Pfam" id="PF02368">
    <property type="entry name" value="Big_2"/>
    <property type="match status" value="2"/>
</dbReference>
<dbReference type="Pfam" id="PF13306">
    <property type="entry name" value="LRR_5"/>
    <property type="match status" value="3"/>
</dbReference>
<evidence type="ECO:0000313" key="3">
    <source>
        <dbReference type="Proteomes" id="UP000283325"/>
    </source>
</evidence>
<gene>
    <name evidence="2" type="ORF">DWZ98_02055</name>
</gene>
<accession>A0A415N6B4</accession>